<sequence>MRPTLLLLFGLLALSFRPDKPAYRLYDAKIKAVSYEQLLRRAANADVVLFGELHNNPICHWLELQLAKDLAEQKKGQLVLGAEMFETDNQVALTDYVQGRSSDKEFAAQARLWPNYDTDYKPLTTLARAQKLPFVATNIPRRYATLVARNGLSSLDTVSAATKRLIAPLPLTVDLTRPGYKAMMEMMGGSGHGSSGAPNPHGSTIDMAANFARAQAIKDATMAYFILQNRKPGQTLLHINGDYHSKNFDGIVGYLRDMAGPSLKILTISSVDVPDPEKPKADSETNLNQLADFILAIPSDMTKTY</sequence>
<proteinExistence type="predicted"/>
<dbReference type="EMBL" id="PVTE01000038">
    <property type="protein sequence ID" value="PRY24800.1"/>
    <property type="molecule type" value="Genomic_DNA"/>
</dbReference>
<protein>
    <submittedName>
        <fullName evidence="2">Putative iron-regulated protein</fullName>
    </submittedName>
</protein>
<evidence type="ECO:0000259" key="1">
    <source>
        <dbReference type="Pfam" id="PF04187"/>
    </source>
</evidence>
<comment type="caution">
    <text evidence="2">The sequence shown here is derived from an EMBL/GenBank/DDBJ whole genome shotgun (WGS) entry which is preliminary data.</text>
</comment>
<dbReference type="OrthoDB" id="1680202at2"/>
<evidence type="ECO:0000313" key="2">
    <source>
        <dbReference type="EMBL" id="PRY24800.1"/>
    </source>
</evidence>
<dbReference type="Proteomes" id="UP000238375">
    <property type="component" value="Unassembled WGS sequence"/>
</dbReference>
<keyword evidence="3" id="KW-1185">Reference proteome</keyword>
<accession>A0A2T0RUH7</accession>
<reference evidence="2 3" key="1">
    <citation type="submission" date="2018-03" db="EMBL/GenBank/DDBJ databases">
        <title>Genomic Encyclopedia of Archaeal and Bacterial Type Strains, Phase II (KMG-II): from individual species to whole genera.</title>
        <authorList>
            <person name="Goeker M."/>
        </authorList>
    </citation>
    <scope>NUCLEOTIDE SEQUENCE [LARGE SCALE GENOMIC DNA]</scope>
    <source>
        <strain evidence="2 3">DSM 28354</strain>
    </source>
</reference>
<dbReference type="CDD" id="cd14727">
    <property type="entry name" value="ChanN-like"/>
    <property type="match status" value="1"/>
</dbReference>
<feature type="domain" description="Haem-binding uptake Tiki superfamily ChaN" evidence="1">
    <location>
        <begin position="38"/>
        <end position="255"/>
    </location>
</feature>
<dbReference type="Pfam" id="PF04187">
    <property type="entry name" value="Cofac_haem_bdg"/>
    <property type="match status" value="1"/>
</dbReference>
<dbReference type="RefSeq" id="WP_106140704.1">
    <property type="nucleotide sequence ID" value="NZ_PVTE01000038.1"/>
</dbReference>
<dbReference type="SUPFAM" id="SSF159501">
    <property type="entry name" value="EreA/ChaN-like"/>
    <property type="match status" value="1"/>
</dbReference>
<evidence type="ECO:0000313" key="3">
    <source>
        <dbReference type="Proteomes" id="UP000238375"/>
    </source>
</evidence>
<name>A0A2T0RUH7_9BACT</name>
<gene>
    <name evidence="2" type="ORF">CLV58_1388</name>
</gene>
<organism evidence="2 3">
    <name type="scientific">Spirosoma oryzae</name>
    <dbReference type="NCBI Taxonomy" id="1469603"/>
    <lineage>
        <taxon>Bacteria</taxon>
        <taxon>Pseudomonadati</taxon>
        <taxon>Bacteroidota</taxon>
        <taxon>Cytophagia</taxon>
        <taxon>Cytophagales</taxon>
        <taxon>Cytophagaceae</taxon>
        <taxon>Spirosoma</taxon>
    </lineage>
</organism>
<dbReference type="InterPro" id="IPR007314">
    <property type="entry name" value="Cofac_haem-bd_dom"/>
</dbReference>
<dbReference type="Gene3D" id="3.40.50.11550">
    <property type="match status" value="1"/>
</dbReference>
<dbReference type="AlphaFoldDB" id="A0A2T0RUH7"/>